<evidence type="ECO:0000313" key="3">
    <source>
        <dbReference type="Proteomes" id="UP000035932"/>
    </source>
</evidence>
<name>A0A0J7A9Z9_9ACTN</name>
<dbReference type="GO" id="GO:0044550">
    <property type="term" value="P:secondary metabolite biosynthetic process"/>
    <property type="evidence" value="ECO:0007669"/>
    <property type="project" value="TreeGrafter"/>
</dbReference>
<sequence length="757" mass="78086">MDGAMTVVIAPGSPLALDLLGPLDAPLLANALAMAAPCGPTLRRHTATHHTLQLTCRPGERPAGRPGLAGRLADLLTDPAAADGHPGWWSGVLAALPQQPPPGRAEHPAGAAAGLPASARQREVLLDAMTAPPGAQLHLGQLHLRWYGPLDRTRFDAAWQAVCDREAVLRAAFAPGPGRGGSGPVVTVAERAEIGVRHDPYEPEGAGAGAAGGASAGAAAWAAVLRSEREQPFDLGRPGPLRVRRVDGESGAHGPDARIVLTYHQALLDAPSAQLLLRSFLRAYAAEGRPAGGERRPALPDHLRWLAARDPAAAREFWNRAAPPAGARTLPAVPGTGPLPAPVPAAASGEGDGGYGRAVERLNPTEALRLRGWAAARGVAESTALHAAWALQLHRAASSAPGTAEPLTVAFGVSVSGRGIALEGADRLPGPLANPLPLSVDVDPAAPLARLLTDLRDRALGLAAYEWNSAGQIGEWTGRKWTGREDMRREETGGLETGRAETGPQPPRIESLITFDRVSARPAAGGPADPLDRELAEADVRVSPPEPVEAYTGLPFALTARHDRAGGLVLTADSDRTRLADAEAARILAQTALLLRELPEADLHRATVADALTLLDGLPLPRAVAGPYGAAPRLVTLRPAAYPGAGTVLLVPPPDAPPDCYAPVARAHRGLQALVTLDAPADAAAALAALRPVLAAGEPLLLGCFSGGGAVAYEVAERIGAHGWRAPLVSIGGTADGGPASVRDLSRALWAATRQDS</sequence>
<dbReference type="STRING" id="66430.ACS04_30700"/>
<dbReference type="GO" id="GO:0003824">
    <property type="term" value="F:catalytic activity"/>
    <property type="evidence" value="ECO:0007669"/>
    <property type="project" value="InterPro"/>
</dbReference>
<dbReference type="InterPro" id="IPR001242">
    <property type="entry name" value="Condensation_dom"/>
</dbReference>
<dbReference type="GO" id="GO:0008610">
    <property type="term" value="P:lipid biosynthetic process"/>
    <property type="evidence" value="ECO:0007669"/>
    <property type="project" value="UniProtKB-ARBA"/>
</dbReference>
<dbReference type="EMBL" id="LFML01000149">
    <property type="protein sequence ID" value="KMO94121.1"/>
    <property type="molecule type" value="Genomic_DNA"/>
</dbReference>
<dbReference type="InterPro" id="IPR029058">
    <property type="entry name" value="AB_hydrolase_fold"/>
</dbReference>
<dbReference type="PANTHER" id="PTHR45527:SF1">
    <property type="entry name" value="FATTY ACID SYNTHASE"/>
    <property type="match status" value="1"/>
</dbReference>
<dbReference type="GO" id="GO:0005737">
    <property type="term" value="C:cytoplasm"/>
    <property type="evidence" value="ECO:0007669"/>
    <property type="project" value="TreeGrafter"/>
</dbReference>
<dbReference type="AlphaFoldDB" id="A0A0J7A9Z9"/>
<evidence type="ECO:0000313" key="2">
    <source>
        <dbReference type="EMBL" id="KMO94121.1"/>
    </source>
</evidence>
<dbReference type="PANTHER" id="PTHR45527">
    <property type="entry name" value="NONRIBOSOMAL PEPTIDE SYNTHETASE"/>
    <property type="match status" value="1"/>
</dbReference>
<reference evidence="2 3" key="1">
    <citation type="submission" date="2015-06" db="EMBL/GenBank/DDBJ databases">
        <title>Recapitulation of the evolution of biosynthetic gene clusters reveals hidden chemical diversity on bacterial genomes.</title>
        <authorList>
            <person name="Cruz-Morales P."/>
            <person name="Martinez-Guerrero C."/>
            <person name="Morales-Escalante M.A."/>
            <person name="Yanez-Guerra L.A."/>
            <person name="Kopp J.F."/>
            <person name="Feldmann J."/>
            <person name="Ramos-Aboites H.E."/>
            <person name="Barona-Gomez F."/>
        </authorList>
    </citation>
    <scope>NUCLEOTIDE SEQUENCE [LARGE SCALE GENOMIC DNA]</scope>
    <source>
        <strain evidence="2 3">ATCC 31245</strain>
    </source>
</reference>
<dbReference type="Gene3D" id="3.30.559.30">
    <property type="entry name" value="Nonribosomal peptide synthetase, condensation domain"/>
    <property type="match status" value="1"/>
</dbReference>
<dbReference type="SUPFAM" id="SSF52777">
    <property type="entry name" value="CoA-dependent acyltransferases"/>
    <property type="match status" value="2"/>
</dbReference>
<dbReference type="OrthoDB" id="4335331at2"/>
<organism evidence="2 3">
    <name type="scientific">Streptomyces roseus</name>
    <dbReference type="NCBI Taxonomy" id="66430"/>
    <lineage>
        <taxon>Bacteria</taxon>
        <taxon>Bacillati</taxon>
        <taxon>Actinomycetota</taxon>
        <taxon>Actinomycetes</taxon>
        <taxon>Kitasatosporales</taxon>
        <taxon>Streptomycetaceae</taxon>
        <taxon>Streptomyces</taxon>
    </lineage>
</organism>
<dbReference type="GO" id="GO:0043041">
    <property type="term" value="P:amino acid activation for nonribosomal peptide biosynthetic process"/>
    <property type="evidence" value="ECO:0007669"/>
    <property type="project" value="TreeGrafter"/>
</dbReference>
<evidence type="ECO:0000259" key="1">
    <source>
        <dbReference type="Pfam" id="PF00668"/>
    </source>
</evidence>
<proteinExistence type="predicted"/>
<dbReference type="Proteomes" id="UP000035932">
    <property type="component" value="Unassembled WGS sequence"/>
</dbReference>
<dbReference type="InterPro" id="IPR023213">
    <property type="entry name" value="CAT-like_dom_sf"/>
</dbReference>
<dbReference type="SUPFAM" id="SSF53474">
    <property type="entry name" value="alpha/beta-Hydrolases"/>
    <property type="match status" value="1"/>
</dbReference>
<accession>A0A0J7A9Z9</accession>
<dbReference type="RefSeq" id="WP_048480096.1">
    <property type="nucleotide sequence ID" value="NZ_JBIRUD010000025.1"/>
</dbReference>
<dbReference type="Pfam" id="PF00668">
    <property type="entry name" value="Condensation"/>
    <property type="match status" value="1"/>
</dbReference>
<comment type="caution">
    <text evidence="2">The sequence shown here is derived from an EMBL/GenBank/DDBJ whole genome shotgun (WGS) entry which is preliminary data.</text>
</comment>
<dbReference type="PATRIC" id="fig|66430.4.peg.2466"/>
<dbReference type="Gene3D" id="3.40.50.1820">
    <property type="entry name" value="alpha/beta hydrolase"/>
    <property type="match status" value="1"/>
</dbReference>
<keyword evidence="3" id="KW-1185">Reference proteome</keyword>
<dbReference type="GO" id="GO:0031177">
    <property type="term" value="F:phosphopantetheine binding"/>
    <property type="evidence" value="ECO:0007669"/>
    <property type="project" value="TreeGrafter"/>
</dbReference>
<gene>
    <name evidence="2" type="ORF">ACS04_30700</name>
</gene>
<protein>
    <recommendedName>
        <fullName evidence="1">Condensation domain-containing protein</fullName>
    </recommendedName>
</protein>
<dbReference type="Gene3D" id="3.30.559.10">
    <property type="entry name" value="Chloramphenicol acetyltransferase-like domain"/>
    <property type="match status" value="1"/>
</dbReference>
<feature type="domain" description="Condensation" evidence="1">
    <location>
        <begin position="141"/>
        <end position="462"/>
    </location>
</feature>